<feature type="signal peptide" evidence="10">
    <location>
        <begin position="1"/>
        <end position="26"/>
    </location>
</feature>
<organism evidence="13 14">
    <name type="scientific">Microbulbifer celer</name>
    <dbReference type="NCBI Taxonomy" id="435905"/>
    <lineage>
        <taxon>Bacteria</taxon>
        <taxon>Pseudomonadati</taxon>
        <taxon>Pseudomonadota</taxon>
        <taxon>Gammaproteobacteria</taxon>
        <taxon>Cellvibrionales</taxon>
        <taxon>Microbulbiferaceae</taxon>
        <taxon>Microbulbifer</taxon>
    </lineage>
</organism>
<comment type="similarity">
    <text evidence="8 9">Belongs to the TonB-dependent receptor family.</text>
</comment>
<proteinExistence type="inferred from homology"/>
<evidence type="ECO:0000256" key="1">
    <source>
        <dbReference type="ARBA" id="ARBA00004571"/>
    </source>
</evidence>
<dbReference type="Proteomes" id="UP001597264">
    <property type="component" value="Unassembled WGS sequence"/>
</dbReference>
<dbReference type="InterPro" id="IPR012910">
    <property type="entry name" value="Plug_dom"/>
</dbReference>
<sequence>MFKRHLLSSSIAMVTTFGGMSATALAQDSDYDAEFDKGATLEEVVVTGVRASLEQGLDIKRDSYQLVDSIVAVDIGKFPDNNVVEALQRVSGVQVTDRGAGEVNTVSIRGLNDVTTTVNGRQIFTSSGRSVALADVPASLLKGVNVYKTRSASQIESGIAGQIDIRTQRPFDFDGSKVVLAGRGIYQEQADSTDPNLSGLFSNRWETSAGEFGALVNLSYAETNYRDQNAAPGAVVPYATADAPANMEPNQIIRSVYSATSLEPWAVDPEFWGVQNWTPGLEQGLSNAPGSTLVVGGEEAEYMLSRDAIFQNDLTGTRERPAANISLQWAPNESSEYLFEMFYNGFRNESFNSLNFTNVDYWGDASALPNGGEFDIYDGTNVVKAREVIYPYGFTSGDLSEGKTDSYVYALGGNWDISESFRLKSEVYYQKSEYETSFIAMQADRVAYGVGVDFNTGGGTLAWEYYDDPSTPDVDESDLTDASQWSTSNFYDNGSSSEGDALTFDVDGELDIAFGGAHTLRFGLRHDVRGASEAGRDQTARYAVPLDSIDGLASTTSGFFDGRANIPTEWVSANGYYLSKNADAVRAMYGLEAEALRKTFEVEEETTSVYIEADFDTTVAGKIVDGQFGLRYVNADTDMDFFDFNEETGESSQSSASASNSNLLPSLSTRLHITDDLIARFSYTETVRRPNFNQLNSFTYYQAGVTDAQLGTATGGNPDLEPVKSQNYDLALEWYFSSSSALYGTLFRRDIEGFVHDSARVIDYQGDTYILTQPANTSNGVLEGLELGLTYFPENLPELLDGFGIQASYTALDSEQEIPVYDAEGNQTGMTDTPMFGVSDSSYSVVFAYDKNDLDMRLSYVWRDDFLYTYEARSFANPLGIYNDAETSVDFQASYDVTDNLMVTFDATNLTDEEYQTYYENADIYNLNTAIFSRTFALGARYSF</sequence>
<dbReference type="Pfam" id="PF00593">
    <property type="entry name" value="TonB_dep_Rec_b-barrel"/>
    <property type="match status" value="1"/>
</dbReference>
<dbReference type="InterPro" id="IPR039426">
    <property type="entry name" value="TonB-dep_rcpt-like"/>
</dbReference>
<evidence type="ECO:0000259" key="11">
    <source>
        <dbReference type="Pfam" id="PF00593"/>
    </source>
</evidence>
<evidence type="ECO:0000256" key="9">
    <source>
        <dbReference type="RuleBase" id="RU003357"/>
    </source>
</evidence>
<keyword evidence="10" id="KW-0732">Signal</keyword>
<reference evidence="14" key="1">
    <citation type="journal article" date="2019" name="Int. J. Syst. Evol. Microbiol.">
        <title>The Global Catalogue of Microorganisms (GCM) 10K type strain sequencing project: providing services to taxonomists for standard genome sequencing and annotation.</title>
        <authorList>
            <consortium name="The Broad Institute Genomics Platform"/>
            <consortium name="The Broad Institute Genome Sequencing Center for Infectious Disease"/>
            <person name="Wu L."/>
            <person name="Ma J."/>
        </authorList>
    </citation>
    <scope>NUCLEOTIDE SEQUENCE [LARGE SCALE GENOMIC DNA]</scope>
    <source>
        <strain evidence="14">CCUG 54356</strain>
    </source>
</reference>
<name>A0ABW3UD72_9GAMM</name>
<gene>
    <name evidence="13" type="ORF">ACFQ2X_12625</name>
</gene>
<feature type="domain" description="TonB-dependent receptor-like beta-barrel" evidence="11">
    <location>
        <begin position="453"/>
        <end position="910"/>
    </location>
</feature>
<dbReference type="SUPFAM" id="SSF56935">
    <property type="entry name" value="Porins"/>
    <property type="match status" value="1"/>
</dbReference>
<feature type="domain" description="TonB-dependent receptor plug" evidence="12">
    <location>
        <begin position="60"/>
        <end position="158"/>
    </location>
</feature>
<dbReference type="Gene3D" id="2.170.130.10">
    <property type="entry name" value="TonB-dependent receptor, plug domain"/>
    <property type="match status" value="1"/>
</dbReference>
<evidence type="ECO:0000256" key="6">
    <source>
        <dbReference type="ARBA" id="ARBA00023136"/>
    </source>
</evidence>
<dbReference type="InterPro" id="IPR010104">
    <property type="entry name" value="TonB_rcpt_bac"/>
</dbReference>
<keyword evidence="7 8" id="KW-0998">Cell outer membrane</keyword>
<keyword evidence="2 8" id="KW-0813">Transport</keyword>
<dbReference type="PROSITE" id="PS52016">
    <property type="entry name" value="TONB_DEPENDENT_REC_3"/>
    <property type="match status" value="1"/>
</dbReference>
<dbReference type="PANTHER" id="PTHR40980:SF3">
    <property type="entry name" value="TONB-DEPENDENT RECEPTOR-LIKE BETA-BARREL DOMAIN-CONTAINING PROTEIN"/>
    <property type="match status" value="1"/>
</dbReference>
<keyword evidence="13" id="KW-0675">Receptor</keyword>
<accession>A0ABW3UD72</accession>
<evidence type="ECO:0000256" key="2">
    <source>
        <dbReference type="ARBA" id="ARBA00022448"/>
    </source>
</evidence>
<protein>
    <submittedName>
        <fullName evidence="13">TonB-dependent receptor</fullName>
    </submittedName>
</protein>
<evidence type="ECO:0000256" key="7">
    <source>
        <dbReference type="ARBA" id="ARBA00023237"/>
    </source>
</evidence>
<comment type="subcellular location">
    <subcellularLocation>
        <location evidence="1 8">Cell outer membrane</location>
        <topology evidence="1 8">Multi-pass membrane protein</topology>
    </subcellularLocation>
</comment>
<keyword evidence="3 8" id="KW-1134">Transmembrane beta strand</keyword>
<dbReference type="Pfam" id="PF07715">
    <property type="entry name" value="Plug"/>
    <property type="match status" value="1"/>
</dbReference>
<dbReference type="InterPro" id="IPR000531">
    <property type="entry name" value="Beta-barrel_TonB"/>
</dbReference>
<evidence type="ECO:0000256" key="10">
    <source>
        <dbReference type="SAM" id="SignalP"/>
    </source>
</evidence>
<feature type="chain" id="PRO_5047383562" evidence="10">
    <location>
        <begin position="27"/>
        <end position="944"/>
    </location>
</feature>
<evidence type="ECO:0000313" key="13">
    <source>
        <dbReference type="EMBL" id="MFD1217450.1"/>
    </source>
</evidence>
<keyword evidence="5 9" id="KW-0798">TonB box</keyword>
<evidence type="ECO:0000313" key="14">
    <source>
        <dbReference type="Proteomes" id="UP001597264"/>
    </source>
</evidence>
<keyword evidence="6 8" id="KW-0472">Membrane</keyword>
<keyword evidence="14" id="KW-1185">Reference proteome</keyword>
<evidence type="ECO:0000256" key="5">
    <source>
        <dbReference type="ARBA" id="ARBA00023077"/>
    </source>
</evidence>
<evidence type="ECO:0000256" key="3">
    <source>
        <dbReference type="ARBA" id="ARBA00022452"/>
    </source>
</evidence>
<dbReference type="InterPro" id="IPR036942">
    <property type="entry name" value="Beta-barrel_TonB_sf"/>
</dbReference>
<dbReference type="RefSeq" id="WP_230437483.1">
    <property type="nucleotide sequence ID" value="NZ_CP087715.1"/>
</dbReference>
<dbReference type="NCBIfam" id="TIGR01782">
    <property type="entry name" value="TonB-Xanth-Caul"/>
    <property type="match status" value="1"/>
</dbReference>
<evidence type="ECO:0000259" key="12">
    <source>
        <dbReference type="Pfam" id="PF07715"/>
    </source>
</evidence>
<evidence type="ECO:0000256" key="8">
    <source>
        <dbReference type="PROSITE-ProRule" id="PRU01360"/>
    </source>
</evidence>
<dbReference type="EMBL" id="JBHTLR010000014">
    <property type="protein sequence ID" value="MFD1217450.1"/>
    <property type="molecule type" value="Genomic_DNA"/>
</dbReference>
<evidence type="ECO:0000256" key="4">
    <source>
        <dbReference type="ARBA" id="ARBA00022692"/>
    </source>
</evidence>
<dbReference type="Gene3D" id="2.40.170.20">
    <property type="entry name" value="TonB-dependent receptor, beta-barrel domain"/>
    <property type="match status" value="1"/>
</dbReference>
<comment type="caution">
    <text evidence="13">The sequence shown here is derived from an EMBL/GenBank/DDBJ whole genome shotgun (WGS) entry which is preliminary data.</text>
</comment>
<dbReference type="InterPro" id="IPR037066">
    <property type="entry name" value="Plug_dom_sf"/>
</dbReference>
<dbReference type="PANTHER" id="PTHR40980">
    <property type="entry name" value="PLUG DOMAIN-CONTAINING PROTEIN"/>
    <property type="match status" value="1"/>
</dbReference>
<keyword evidence="4 8" id="KW-0812">Transmembrane</keyword>